<dbReference type="Proteomes" id="UP000722625">
    <property type="component" value="Unassembled WGS sequence"/>
</dbReference>
<evidence type="ECO:0000313" key="2">
    <source>
        <dbReference type="EMBL" id="MBS7230105.1"/>
    </source>
</evidence>
<dbReference type="Pfam" id="PF17761">
    <property type="entry name" value="DUF1016_N"/>
    <property type="match status" value="1"/>
</dbReference>
<proteinExistence type="predicted"/>
<name>A0ABS5P880_9FLAO</name>
<accession>A0ABS5P880</accession>
<dbReference type="InterPro" id="IPR041527">
    <property type="entry name" value="YhcG_N"/>
</dbReference>
<gene>
    <name evidence="2" type="ORF">KHA90_03625</name>
</gene>
<reference evidence="2 3" key="1">
    <citation type="journal article" date="2018" name="Int. J. Syst. Evol. Microbiol.">
        <title>Flavobacterium chryseum sp. nov. and Flavobacterium psychroterrae sp. nov., novel environmental bacteria isolated from Antarctica.</title>
        <authorList>
            <person name="Kralova S."/>
            <person name="Svec P."/>
            <person name="Busse H.J."/>
            <person name="Stankova E."/>
            <person name="Vaczi P."/>
            <person name="Sedlacek I."/>
        </authorList>
    </citation>
    <scope>NUCLEOTIDE SEQUENCE [LARGE SCALE GENOMIC DNA]</scope>
    <source>
        <strain evidence="2 3">CCM 8827</strain>
    </source>
</reference>
<dbReference type="PANTHER" id="PTHR30547">
    <property type="entry name" value="UNCHARACTERIZED PROTEIN YHCG-RELATED"/>
    <property type="match status" value="1"/>
</dbReference>
<dbReference type="InterPro" id="IPR053148">
    <property type="entry name" value="PD-DEXK-like_domain"/>
</dbReference>
<dbReference type="PANTHER" id="PTHR30547:SF5">
    <property type="entry name" value="NUCLEASE YHCG-RELATED"/>
    <property type="match status" value="1"/>
</dbReference>
<sequence>MREIIFQSRQRVFRVANSALLETYWHIGKLIIEDEQKGKERADYGKSILKNLANYLTLEFGKGFDERNLNNMRAFYTAFPIWNALRTELETFYRLFLD</sequence>
<feature type="domain" description="YhcG N-terminal" evidence="1">
    <location>
        <begin position="2"/>
        <end position="89"/>
    </location>
</feature>
<evidence type="ECO:0000313" key="3">
    <source>
        <dbReference type="Proteomes" id="UP000722625"/>
    </source>
</evidence>
<organism evidence="2 3">
    <name type="scientific">Flavobacterium psychroterrae</name>
    <dbReference type="NCBI Taxonomy" id="2133767"/>
    <lineage>
        <taxon>Bacteria</taxon>
        <taxon>Pseudomonadati</taxon>
        <taxon>Bacteroidota</taxon>
        <taxon>Flavobacteriia</taxon>
        <taxon>Flavobacteriales</taxon>
        <taxon>Flavobacteriaceae</taxon>
        <taxon>Flavobacterium</taxon>
    </lineage>
</organism>
<dbReference type="EMBL" id="JAGYVZ010000002">
    <property type="protein sequence ID" value="MBS7230105.1"/>
    <property type="molecule type" value="Genomic_DNA"/>
</dbReference>
<comment type="caution">
    <text evidence="2">The sequence shown here is derived from an EMBL/GenBank/DDBJ whole genome shotgun (WGS) entry which is preliminary data.</text>
</comment>
<dbReference type="RefSeq" id="WP_213295655.1">
    <property type="nucleotide sequence ID" value="NZ_JBHSTF010000033.1"/>
</dbReference>
<keyword evidence="3" id="KW-1185">Reference proteome</keyword>
<evidence type="ECO:0000259" key="1">
    <source>
        <dbReference type="Pfam" id="PF17761"/>
    </source>
</evidence>
<protein>
    <recommendedName>
        <fullName evidence="1">YhcG N-terminal domain-containing protein</fullName>
    </recommendedName>
</protein>